<evidence type="ECO:0000256" key="1">
    <source>
        <dbReference type="ARBA" id="ARBA00000654"/>
    </source>
</evidence>
<comment type="subunit">
    <text evidence="4">Homotrimer.</text>
</comment>
<dbReference type="EMBL" id="JAJBZT010000015">
    <property type="protein sequence ID" value="MCB6185289.1"/>
    <property type="molecule type" value="Genomic_DNA"/>
</dbReference>
<evidence type="ECO:0000256" key="5">
    <source>
        <dbReference type="ARBA" id="ARBA00013063"/>
    </source>
</evidence>
<proteinExistence type="inferred from homology"/>
<evidence type="ECO:0000313" key="10">
    <source>
        <dbReference type="Proteomes" id="UP001165395"/>
    </source>
</evidence>
<dbReference type="PROSITE" id="PS00160">
    <property type="entry name" value="ALDOLASE_KDPG_KHG_2"/>
    <property type="match status" value="1"/>
</dbReference>
<comment type="caution">
    <text evidence="9">The sequence shown here is derived from an EMBL/GenBank/DDBJ whole genome shotgun (WGS) entry which is preliminary data.</text>
</comment>
<reference evidence="9" key="1">
    <citation type="submission" date="2021-10" db="EMBL/GenBank/DDBJ databases">
        <title>The complete genome sequence of Leeia sp. TBRC 13508.</title>
        <authorList>
            <person name="Charoenyingcharoen P."/>
            <person name="Yukphan P."/>
        </authorList>
    </citation>
    <scope>NUCLEOTIDE SEQUENCE</scope>
    <source>
        <strain evidence="9">TBRC 13508</strain>
    </source>
</reference>
<sequence length="207" mass="21348">MTLDQIIAATTVMPVIVIDDLDTAVPLAQALVAGGIRTLEVTLRTPKALEAIKLIKAEVPDAILGAGTITTASQLDAVIEAGASFGVSPGSTPAFLESIKKSGLPFLPGVMTPSEAMVARDAGFAVLKLFPAVPAGGVKLLEAIRGPLPEIKFCPTGGISPQTAPDFLKLPNVVCIGGSWLTPKEAIASKNWDEITRLAKEAASLRG</sequence>
<evidence type="ECO:0000256" key="8">
    <source>
        <dbReference type="ARBA" id="ARBA00023277"/>
    </source>
</evidence>
<organism evidence="9 10">
    <name type="scientific">Leeia speluncae</name>
    <dbReference type="NCBI Taxonomy" id="2884804"/>
    <lineage>
        <taxon>Bacteria</taxon>
        <taxon>Pseudomonadati</taxon>
        <taxon>Pseudomonadota</taxon>
        <taxon>Betaproteobacteria</taxon>
        <taxon>Neisseriales</taxon>
        <taxon>Leeiaceae</taxon>
        <taxon>Leeia</taxon>
    </lineage>
</organism>
<gene>
    <name evidence="9" type="ORF">LIN78_17215</name>
</gene>
<keyword evidence="8" id="KW-0119">Carbohydrate metabolism</keyword>
<evidence type="ECO:0000256" key="4">
    <source>
        <dbReference type="ARBA" id="ARBA00011233"/>
    </source>
</evidence>
<dbReference type="CDD" id="cd00452">
    <property type="entry name" value="KDPG_aldolase"/>
    <property type="match status" value="1"/>
</dbReference>
<dbReference type="PANTHER" id="PTHR30246">
    <property type="entry name" value="2-KETO-3-DEOXY-6-PHOSPHOGLUCONATE ALDOLASE"/>
    <property type="match status" value="1"/>
</dbReference>
<dbReference type="EC" id="4.1.2.14" evidence="5"/>
<dbReference type="InterPro" id="IPR031337">
    <property type="entry name" value="KDPG/KHG_AS_1"/>
</dbReference>
<dbReference type="NCBIfam" id="NF004325">
    <property type="entry name" value="PRK05718.1"/>
    <property type="match status" value="1"/>
</dbReference>
<comment type="pathway">
    <text evidence="2">Carbohydrate acid metabolism; 2-dehydro-3-deoxy-D-gluconate degradation; D-glyceraldehyde 3-phosphate and pyruvate from 2-dehydro-3-deoxy-D-gluconate: step 2/2.</text>
</comment>
<dbReference type="RefSeq" id="WP_227182121.1">
    <property type="nucleotide sequence ID" value="NZ_JAJBZT010000015.1"/>
</dbReference>
<dbReference type="Gene3D" id="3.20.20.70">
    <property type="entry name" value="Aldolase class I"/>
    <property type="match status" value="1"/>
</dbReference>
<accession>A0ABS8DAQ2</accession>
<protein>
    <recommendedName>
        <fullName evidence="5">2-dehydro-3-deoxy-phosphogluconate aldolase</fullName>
        <ecNumber evidence="5">4.1.2.14</ecNumber>
    </recommendedName>
</protein>
<dbReference type="InterPro" id="IPR031338">
    <property type="entry name" value="KDPG/KHG_AS_2"/>
</dbReference>
<keyword evidence="7" id="KW-0704">Schiff base</keyword>
<keyword evidence="6" id="KW-0456">Lyase</keyword>
<evidence type="ECO:0000256" key="6">
    <source>
        <dbReference type="ARBA" id="ARBA00023239"/>
    </source>
</evidence>
<name>A0ABS8DAQ2_9NEIS</name>
<dbReference type="NCBIfam" id="TIGR01182">
    <property type="entry name" value="eda"/>
    <property type="match status" value="1"/>
</dbReference>
<dbReference type="PROSITE" id="PS00159">
    <property type="entry name" value="ALDOLASE_KDPG_KHG_1"/>
    <property type="match status" value="1"/>
</dbReference>
<dbReference type="SUPFAM" id="SSF51569">
    <property type="entry name" value="Aldolase"/>
    <property type="match status" value="1"/>
</dbReference>
<keyword evidence="10" id="KW-1185">Reference proteome</keyword>
<dbReference type="Proteomes" id="UP001165395">
    <property type="component" value="Unassembled WGS sequence"/>
</dbReference>
<dbReference type="Pfam" id="PF01081">
    <property type="entry name" value="Aldolase"/>
    <property type="match status" value="1"/>
</dbReference>
<evidence type="ECO:0000256" key="7">
    <source>
        <dbReference type="ARBA" id="ARBA00023270"/>
    </source>
</evidence>
<dbReference type="InterPro" id="IPR000887">
    <property type="entry name" value="Aldlse_KDPG_KHG"/>
</dbReference>
<evidence type="ECO:0000256" key="2">
    <source>
        <dbReference type="ARBA" id="ARBA00004736"/>
    </source>
</evidence>
<evidence type="ECO:0000256" key="3">
    <source>
        <dbReference type="ARBA" id="ARBA00006906"/>
    </source>
</evidence>
<comment type="catalytic activity">
    <reaction evidence="1">
        <text>2-dehydro-3-deoxy-6-phospho-D-gluconate = D-glyceraldehyde 3-phosphate + pyruvate</text>
        <dbReference type="Rhea" id="RHEA:17089"/>
        <dbReference type="ChEBI" id="CHEBI:15361"/>
        <dbReference type="ChEBI" id="CHEBI:57569"/>
        <dbReference type="ChEBI" id="CHEBI:59776"/>
        <dbReference type="EC" id="4.1.2.14"/>
    </reaction>
</comment>
<dbReference type="PANTHER" id="PTHR30246:SF1">
    <property type="entry name" value="2-DEHYDRO-3-DEOXY-6-PHOSPHOGALACTONATE ALDOLASE-RELATED"/>
    <property type="match status" value="1"/>
</dbReference>
<dbReference type="InterPro" id="IPR013785">
    <property type="entry name" value="Aldolase_TIM"/>
</dbReference>
<comment type="similarity">
    <text evidence="3">Belongs to the KHG/KDPG aldolase family.</text>
</comment>
<evidence type="ECO:0000313" key="9">
    <source>
        <dbReference type="EMBL" id="MCB6185289.1"/>
    </source>
</evidence>